<dbReference type="InterPro" id="IPR003010">
    <property type="entry name" value="C-N_Hydrolase"/>
</dbReference>
<dbReference type="RefSeq" id="WP_062020241.1">
    <property type="nucleotide sequence ID" value="NZ_LQQC01000008.1"/>
</dbReference>
<comment type="similarity">
    <text evidence="1">Belongs to the carbon-nitrogen hydrolase superfamily. NIT1/NIT2 family.</text>
</comment>
<dbReference type="EMBL" id="LQQC01000008">
    <property type="protein sequence ID" value="KXZ58776.1"/>
    <property type="molecule type" value="Genomic_DNA"/>
</dbReference>
<dbReference type="PATRIC" id="fig|479117.4.peg.645"/>
<keyword evidence="3" id="KW-0378">Hydrolase</keyword>
<evidence type="ECO:0000259" key="2">
    <source>
        <dbReference type="PROSITE" id="PS50263"/>
    </source>
</evidence>
<dbReference type="Proteomes" id="UP000243589">
    <property type="component" value="Unassembled WGS sequence"/>
</dbReference>
<dbReference type="InterPro" id="IPR036526">
    <property type="entry name" value="C-N_Hydrolase_sf"/>
</dbReference>
<reference evidence="3 4" key="1">
    <citation type="submission" date="2016-01" db="EMBL/GenBank/DDBJ databases">
        <title>Use of Whole Genome Sequencing to ascertain that Brevibacterium massiliense (Roux, Raoult 2009) is a later heterotypic synonym of Brevibacterium ravenspurgense (Mages 2008).</title>
        <authorList>
            <person name="Bernier A.-M."/>
            <person name="Burdz T."/>
            <person name="Huynh C."/>
            <person name="Pachecho A.L."/>
            <person name="Wiebe D."/>
            <person name="Bonner C."/>
            <person name="Bernard K."/>
        </authorList>
    </citation>
    <scope>NUCLEOTIDE SEQUENCE [LARGE SCALE GENOMIC DNA]</scope>
    <source>
        <strain evidence="3 4">CCUG56047</strain>
    </source>
</reference>
<evidence type="ECO:0000256" key="1">
    <source>
        <dbReference type="ARBA" id="ARBA00010613"/>
    </source>
</evidence>
<dbReference type="AlphaFoldDB" id="A0A150H9J0"/>
<dbReference type="InterPro" id="IPR001110">
    <property type="entry name" value="UPF0012_CS"/>
</dbReference>
<organism evidence="3 4">
    <name type="scientific">Brevibacterium ravenspurgense</name>
    <dbReference type="NCBI Taxonomy" id="479117"/>
    <lineage>
        <taxon>Bacteria</taxon>
        <taxon>Bacillati</taxon>
        <taxon>Actinomycetota</taxon>
        <taxon>Actinomycetes</taxon>
        <taxon>Micrococcales</taxon>
        <taxon>Brevibacteriaceae</taxon>
        <taxon>Brevibacterium</taxon>
    </lineage>
</organism>
<name>A0A150H9J0_9MICO</name>
<keyword evidence="4" id="KW-1185">Reference proteome</keyword>
<dbReference type="EC" id="3.5.1.100" evidence="3"/>
<dbReference type="PROSITE" id="PS50263">
    <property type="entry name" value="CN_HYDROLASE"/>
    <property type="match status" value="1"/>
</dbReference>
<sequence>MKIALAQINTTPDVSANVSKVEDYVRSAAEAGAVLVQFPEATMRSFGPGLREDTRQHAAAWQERMQALADEHELTIVAGEFLAHGDRVVNQLAVYSPAARRVAYEKIHLYDAFGFRESDTVEPGSDIVTVDVEGVTVGLAICYDIRFPKLFAELSRAGAQLALVSASWGAGPGKLYQWDLLARVRALDSNMIVSAVDQADPKVSGVEVPADAPTGVGGSLVVDPFGAPIAQEDGQGEQLIVTDIDFGVIDKAKSALPVLENARLGY</sequence>
<comment type="caution">
    <text evidence="3">The sequence shown here is derived from an EMBL/GenBank/DDBJ whole genome shotgun (WGS) entry which is preliminary data.</text>
</comment>
<proteinExistence type="inferred from homology"/>
<dbReference type="PANTHER" id="PTHR23088:SF27">
    <property type="entry name" value="DEAMINATED GLUTATHIONE AMIDASE"/>
    <property type="match status" value="1"/>
</dbReference>
<evidence type="ECO:0000313" key="3">
    <source>
        <dbReference type="EMBL" id="KXZ58776.1"/>
    </source>
</evidence>
<dbReference type="PANTHER" id="PTHR23088">
    <property type="entry name" value="NITRILASE-RELATED"/>
    <property type="match status" value="1"/>
</dbReference>
<evidence type="ECO:0000313" key="4">
    <source>
        <dbReference type="Proteomes" id="UP000243589"/>
    </source>
</evidence>
<accession>A0A150H9J0</accession>
<dbReference type="Gene3D" id="3.60.110.10">
    <property type="entry name" value="Carbon-nitrogen hydrolase"/>
    <property type="match status" value="1"/>
</dbReference>
<feature type="domain" description="CN hydrolase" evidence="2">
    <location>
        <begin position="1"/>
        <end position="246"/>
    </location>
</feature>
<dbReference type="Pfam" id="PF00795">
    <property type="entry name" value="CN_hydrolase"/>
    <property type="match status" value="1"/>
</dbReference>
<dbReference type="SUPFAM" id="SSF56317">
    <property type="entry name" value="Carbon-nitrogen hydrolase"/>
    <property type="match status" value="1"/>
</dbReference>
<dbReference type="GO" id="GO:0016787">
    <property type="term" value="F:hydrolase activity"/>
    <property type="evidence" value="ECO:0007669"/>
    <property type="project" value="UniProtKB-KW"/>
</dbReference>
<gene>
    <name evidence="3" type="primary">ramA</name>
    <name evidence="3" type="ORF">Bravens_00647</name>
</gene>
<dbReference type="PROSITE" id="PS01227">
    <property type="entry name" value="UPF0012"/>
    <property type="match status" value="1"/>
</dbReference>
<protein>
    <submittedName>
        <fullName evidence="3">(R)-stereoselective amidase</fullName>
        <ecNumber evidence="3">3.5.1.100</ecNumber>
    </submittedName>
</protein>